<feature type="transmembrane region" description="Helical" evidence="1">
    <location>
        <begin position="24"/>
        <end position="45"/>
    </location>
</feature>
<organism evidence="3 4">
    <name type="scientific">Saccharopolyspora gregorii</name>
    <dbReference type="NCBI Taxonomy" id="33914"/>
    <lineage>
        <taxon>Bacteria</taxon>
        <taxon>Bacillati</taxon>
        <taxon>Actinomycetota</taxon>
        <taxon>Actinomycetes</taxon>
        <taxon>Pseudonocardiales</taxon>
        <taxon>Pseudonocardiaceae</taxon>
        <taxon>Saccharopolyspora</taxon>
    </lineage>
</organism>
<feature type="domain" description="DUF4015" evidence="2">
    <location>
        <begin position="223"/>
        <end position="530"/>
    </location>
</feature>
<keyword evidence="4" id="KW-1185">Reference proteome</keyword>
<evidence type="ECO:0000256" key="1">
    <source>
        <dbReference type="SAM" id="Phobius"/>
    </source>
</evidence>
<dbReference type="Gene3D" id="3.20.20.80">
    <property type="entry name" value="Glycosidases"/>
    <property type="match status" value="1"/>
</dbReference>
<dbReference type="Gene3D" id="2.60.40.10">
    <property type="entry name" value="Immunoglobulins"/>
    <property type="match status" value="1"/>
</dbReference>
<keyword evidence="1" id="KW-1133">Transmembrane helix</keyword>
<dbReference type="Proteomes" id="UP001500483">
    <property type="component" value="Unassembled WGS sequence"/>
</dbReference>
<evidence type="ECO:0000313" key="3">
    <source>
        <dbReference type="EMBL" id="GAA3356716.1"/>
    </source>
</evidence>
<protein>
    <recommendedName>
        <fullName evidence="2">DUF4015 domain-containing protein</fullName>
    </recommendedName>
</protein>
<keyword evidence="1" id="KW-0812">Transmembrane</keyword>
<evidence type="ECO:0000313" key="4">
    <source>
        <dbReference type="Proteomes" id="UP001500483"/>
    </source>
</evidence>
<dbReference type="SUPFAM" id="SSF51445">
    <property type="entry name" value="(Trans)glycosidases"/>
    <property type="match status" value="1"/>
</dbReference>
<accession>A0ABP6RLV3</accession>
<dbReference type="InterPro" id="IPR013783">
    <property type="entry name" value="Ig-like_fold"/>
</dbReference>
<evidence type="ECO:0000259" key="2">
    <source>
        <dbReference type="Pfam" id="PF13200"/>
    </source>
</evidence>
<keyword evidence="1" id="KW-0472">Membrane</keyword>
<comment type="caution">
    <text evidence="3">The sequence shown here is derived from an EMBL/GenBank/DDBJ whole genome shotgun (WGS) entry which is preliminary data.</text>
</comment>
<gene>
    <name evidence="3" type="ORF">GCM10020366_21850</name>
</gene>
<dbReference type="EMBL" id="BAAAYK010000038">
    <property type="protein sequence ID" value="GAA3356716.1"/>
    <property type="molecule type" value="Genomic_DNA"/>
</dbReference>
<reference evidence="4" key="1">
    <citation type="journal article" date="2019" name="Int. J. Syst. Evol. Microbiol.">
        <title>The Global Catalogue of Microorganisms (GCM) 10K type strain sequencing project: providing services to taxonomists for standard genome sequencing and annotation.</title>
        <authorList>
            <consortium name="The Broad Institute Genomics Platform"/>
            <consortium name="The Broad Institute Genome Sequencing Center for Infectious Disease"/>
            <person name="Wu L."/>
            <person name="Ma J."/>
        </authorList>
    </citation>
    <scope>NUCLEOTIDE SEQUENCE [LARGE SCALE GENOMIC DNA]</scope>
    <source>
        <strain evidence="4">JCM 9687</strain>
    </source>
</reference>
<sequence length="540" mass="57844">MTEPAPEGAPGPTKPSRDNGIGGIPQWAVVAVAVIVLLIAGYVLLRMLSTEDVRVDGLPSHPVRAEATADGSIQIRSEGGGSTVLLDGKPVPTTPQDGAVAVHAPAVPDGSHVLEVVTPRAISWLGSASTTQEFTVDSAPPELQVEDSLRPEKLGEPVTVTGKAAGADQVTVAGEPVRPGPDGAFSAVVDRPEREVQVVATDLAGNRAERTMTVHIKHPGMRAVHMTGLAWTSDSLREPVLELARQGRIDTVELDIKDESGEIPYDSALPEANRIGAVKNYYDAREALDQLHGMGVRVVGRLVAFKDPVLGEASWREGHRERVVQTADGQPWSSGYGDFAFTNFADPAVRQYNIDLAAEAASLGFDDVLYDYVRRPDGGIEKMRFAGLRTTPEQGIADFLRDTQTAVRSKGALLGASVFGIAVDRPTQIAQDIPRMAKYVDYIAPMVYPSHWGPGEFGVDDPNTQPYEIVQRSLAEFAKAVEGTDVQIIPWLQDFSLGASYGPAEVGAQIKAAQDDGMPSYLLWAPNCRYHGEALAPQQP</sequence>
<dbReference type="InterPro" id="IPR025275">
    <property type="entry name" value="DUF4015"/>
</dbReference>
<dbReference type="InterPro" id="IPR017853">
    <property type="entry name" value="GH"/>
</dbReference>
<dbReference type="Pfam" id="PF13200">
    <property type="entry name" value="DUF4015"/>
    <property type="match status" value="1"/>
</dbReference>
<proteinExistence type="predicted"/>
<name>A0ABP6RLV3_9PSEU</name>
<dbReference type="Pfam" id="PF09136">
    <property type="entry name" value="Glucodextran_B"/>
    <property type="match status" value="1"/>
</dbReference>